<name>A0AA37P2A0_9PEZI</name>
<feature type="domain" description="Yeast cell wall synthesis Kre9/Knh1-like N-terminal" evidence="4">
    <location>
        <begin position="22"/>
        <end position="99"/>
    </location>
</feature>
<reference evidence="5 6" key="1">
    <citation type="submission" date="2022-03" db="EMBL/GenBank/DDBJ databases">
        <title>Genome data of Colletotrichum spp.</title>
        <authorList>
            <person name="Utami Y.D."/>
            <person name="Hiruma K."/>
        </authorList>
    </citation>
    <scope>NUCLEOTIDE SEQUENCE [LARGE SCALE GENOMIC DNA]</scope>
    <source>
        <strain evidence="5 6">MAFF 239500</strain>
    </source>
</reference>
<feature type="signal peptide" evidence="3">
    <location>
        <begin position="1"/>
        <end position="17"/>
    </location>
</feature>
<accession>A0AA37P2A0</accession>
<evidence type="ECO:0000256" key="2">
    <source>
        <dbReference type="SAM" id="MobiDB-lite"/>
    </source>
</evidence>
<evidence type="ECO:0000256" key="3">
    <source>
        <dbReference type="SAM" id="SignalP"/>
    </source>
</evidence>
<keyword evidence="6" id="KW-1185">Reference proteome</keyword>
<sequence length="293" mass="30968">MRFFAVALALAAPLVSAIEFTSPSLNSTVTKGSSYELTWNTVDTDPSAFSIFLVNFVNWPPSYTLLAQDIETAAGAVSVEVPCSTLNSYGYQFLFLDGGISVRVMRCNTASLNEKRSAHLRTSRDLDRGKKASGLTNHSNAINGTNVYVIYAQTPKFSISGADCTGPTTLPPASPSTCAPPSTVTVTVSKTLSKNSTATATGGFSAAQSMITTSAAVSASSAPVFHGTCPDTIGWASDYHHPVTLTKPPHHPNDTRYPQPTKAPYPTGDEDVTTIYHTTYLPLELAPTGACTC</sequence>
<dbReference type="PANTHER" id="PTHR35185">
    <property type="entry name" value="SERINE/THREONINE-RICH PROTEIN ADG2-RELATED"/>
    <property type="match status" value="1"/>
</dbReference>
<comment type="caution">
    <text evidence="5">The sequence shown here is derived from an EMBL/GenBank/DDBJ whole genome shotgun (WGS) entry which is preliminary data.</text>
</comment>
<dbReference type="EMBL" id="BQXU01000015">
    <property type="protein sequence ID" value="GKT46118.1"/>
    <property type="molecule type" value="Genomic_DNA"/>
</dbReference>
<dbReference type="Pfam" id="PF10342">
    <property type="entry name" value="Kre9_KNH"/>
    <property type="match status" value="1"/>
</dbReference>
<protein>
    <recommendedName>
        <fullName evidence="4">Yeast cell wall synthesis Kre9/Knh1-like N-terminal domain-containing protein</fullName>
    </recommendedName>
</protein>
<evidence type="ECO:0000256" key="1">
    <source>
        <dbReference type="ARBA" id="ARBA00022729"/>
    </source>
</evidence>
<keyword evidence="1 3" id="KW-0732">Signal</keyword>
<dbReference type="InterPro" id="IPR018466">
    <property type="entry name" value="Kre9/Knh1-like_N"/>
</dbReference>
<evidence type="ECO:0000313" key="5">
    <source>
        <dbReference type="EMBL" id="GKT46118.1"/>
    </source>
</evidence>
<proteinExistence type="predicted"/>
<organism evidence="5 6">
    <name type="scientific">Colletotrichum spaethianum</name>
    <dbReference type="NCBI Taxonomy" id="700344"/>
    <lineage>
        <taxon>Eukaryota</taxon>
        <taxon>Fungi</taxon>
        <taxon>Dikarya</taxon>
        <taxon>Ascomycota</taxon>
        <taxon>Pezizomycotina</taxon>
        <taxon>Sordariomycetes</taxon>
        <taxon>Hypocreomycetidae</taxon>
        <taxon>Glomerellales</taxon>
        <taxon>Glomerellaceae</taxon>
        <taxon>Colletotrichum</taxon>
        <taxon>Colletotrichum spaethianum species complex</taxon>
    </lineage>
</organism>
<dbReference type="InterPro" id="IPR052479">
    <property type="entry name" value="GPI-anchor_Adhesion_Reg"/>
</dbReference>
<gene>
    <name evidence="5" type="ORF">ColSpa_06299</name>
</gene>
<evidence type="ECO:0000313" key="6">
    <source>
        <dbReference type="Proteomes" id="UP001055115"/>
    </source>
</evidence>
<evidence type="ECO:0000259" key="4">
    <source>
        <dbReference type="Pfam" id="PF10342"/>
    </source>
</evidence>
<dbReference type="RefSeq" id="XP_049128468.1">
    <property type="nucleotide sequence ID" value="XM_049272511.1"/>
</dbReference>
<dbReference type="Proteomes" id="UP001055115">
    <property type="component" value="Unassembled WGS sequence"/>
</dbReference>
<dbReference type="AlphaFoldDB" id="A0AA37P2A0"/>
<dbReference type="GeneID" id="73327101"/>
<feature type="region of interest" description="Disordered" evidence="2">
    <location>
        <begin position="246"/>
        <end position="268"/>
    </location>
</feature>
<dbReference type="PANTHER" id="PTHR35185:SF2">
    <property type="entry name" value="EXTRACELLULAR PROLINE-SERINE RICH PROTEIN (AFU_ORTHOLOGUE AFUA_8G07090)"/>
    <property type="match status" value="1"/>
</dbReference>
<feature type="chain" id="PRO_5041360265" description="Yeast cell wall synthesis Kre9/Knh1-like N-terminal domain-containing protein" evidence="3">
    <location>
        <begin position="18"/>
        <end position="293"/>
    </location>
</feature>